<dbReference type="OrthoDB" id="9781023at2"/>
<dbReference type="Gene3D" id="3.30.420.180">
    <property type="entry name" value="CobE/GbiG C-terminal domain"/>
    <property type="match status" value="1"/>
</dbReference>
<dbReference type="PANTHER" id="PTHR37477:SF1">
    <property type="entry name" value="COBALT-PRECORRIN-5A HYDROLASE"/>
    <property type="match status" value="1"/>
</dbReference>
<dbReference type="Pfam" id="PF11761">
    <property type="entry name" value="CbiG_mid"/>
    <property type="match status" value="1"/>
</dbReference>
<accession>A0A2U1K502</accession>
<feature type="domain" description="Cobalamin biosynthesis central region" evidence="3">
    <location>
        <begin position="141"/>
        <end position="235"/>
    </location>
</feature>
<feature type="domain" description="CobE/GbiG C-terminal" evidence="1">
    <location>
        <begin position="238"/>
        <end position="355"/>
    </location>
</feature>
<keyword evidence="5" id="KW-1185">Reference proteome</keyword>
<dbReference type="AlphaFoldDB" id="A0A2U1K502"/>
<dbReference type="Pfam" id="PF01890">
    <property type="entry name" value="CbiG_C"/>
    <property type="match status" value="1"/>
</dbReference>
<evidence type="ECO:0000313" key="4">
    <source>
        <dbReference type="EMBL" id="PWA12249.1"/>
    </source>
</evidence>
<dbReference type="InterPro" id="IPR021745">
    <property type="entry name" value="CbiG_mid"/>
</dbReference>
<dbReference type="SUPFAM" id="SSF159672">
    <property type="entry name" value="CbiG N-terminal domain-like"/>
    <property type="match status" value="1"/>
</dbReference>
<organism evidence="4 5">
    <name type="scientific">Pueribacillus theae</name>
    <dbReference type="NCBI Taxonomy" id="2171751"/>
    <lineage>
        <taxon>Bacteria</taxon>
        <taxon>Bacillati</taxon>
        <taxon>Bacillota</taxon>
        <taxon>Bacilli</taxon>
        <taxon>Bacillales</taxon>
        <taxon>Bacillaceae</taxon>
        <taxon>Pueribacillus</taxon>
    </lineage>
</organism>
<protein>
    <submittedName>
        <fullName evidence="4">Cobalamin biosynthesis protein CbiG</fullName>
    </submittedName>
</protein>
<dbReference type="GO" id="GO:0009236">
    <property type="term" value="P:cobalamin biosynthetic process"/>
    <property type="evidence" value="ECO:0007669"/>
    <property type="project" value="InterPro"/>
</dbReference>
<feature type="domain" description="Cobalamin synthesis G N-terminal" evidence="2">
    <location>
        <begin position="56"/>
        <end position="135"/>
    </location>
</feature>
<dbReference type="EMBL" id="QCZG01000011">
    <property type="protein sequence ID" value="PWA12249.1"/>
    <property type="molecule type" value="Genomic_DNA"/>
</dbReference>
<sequence>MKKYAIVGITKHGVEIGRRLHSLLPLSDLFYPAKFAKGDEKEKEIEMFEGSVKHAVPKLFHSYEGLIMIVSIGAVVRLIAPHLKNKMTDPGVVVIDDRAEHVISVLSGHLGGANELTNEVAALLGSKPVITTASEVQKTIPVDLLGRRFGWTWESKENLVSASAAVVNENEVAVVQESGEKHWWNYDTPLPKNITIYDSINQALEAKPDTALVITHRQLTKEEQPILEKGVLYRPKVIALGIGCNRGTSATEIERVITETLDELQFSIRSVKAVCTIELKKDEQGLLDVVNKYGWEFVTYTAEQLNEVPFNHPSEVVFKYTGAYGVSEPAALLYSGAADLTLEKKKSGNVTISVAIIPFKEEA</sequence>
<dbReference type="InterPro" id="IPR021744">
    <property type="entry name" value="CbiG_N"/>
</dbReference>
<dbReference type="InterPro" id="IPR002750">
    <property type="entry name" value="CobE/GbiG_C"/>
</dbReference>
<dbReference type="InterPro" id="IPR038029">
    <property type="entry name" value="GbiG_N_sf"/>
</dbReference>
<evidence type="ECO:0000313" key="5">
    <source>
        <dbReference type="Proteomes" id="UP000245998"/>
    </source>
</evidence>
<evidence type="ECO:0000259" key="1">
    <source>
        <dbReference type="Pfam" id="PF01890"/>
    </source>
</evidence>
<gene>
    <name evidence="4" type="ORF">DCC39_07155</name>
</gene>
<comment type="caution">
    <text evidence="4">The sequence shown here is derived from an EMBL/GenBank/DDBJ whole genome shotgun (WGS) entry which is preliminary data.</text>
</comment>
<reference evidence="4 5" key="1">
    <citation type="submission" date="2018-04" db="EMBL/GenBank/DDBJ databases">
        <title>Camelliibacillus theae gen. nov., sp. nov., isolated from Pu'er tea.</title>
        <authorList>
            <person name="Niu L."/>
        </authorList>
    </citation>
    <scope>NUCLEOTIDE SEQUENCE [LARGE SCALE GENOMIC DNA]</scope>
    <source>
        <strain evidence="4 5">T8</strain>
    </source>
</reference>
<dbReference type="Pfam" id="PF11760">
    <property type="entry name" value="CbiG_N"/>
    <property type="match status" value="1"/>
</dbReference>
<name>A0A2U1K502_9BACI</name>
<proteinExistence type="predicted"/>
<dbReference type="PANTHER" id="PTHR37477">
    <property type="entry name" value="COBALT-PRECORRIN-5A HYDROLASE"/>
    <property type="match status" value="1"/>
</dbReference>
<dbReference type="InterPro" id="IPR052553">
    <property type="entry name" value="CbiG_hydrolase"/>
</dbReference>
<dbReference type="SUPFAM" id="SSF159664">
    <property type="entry name" value="CobE/GbiG C-terminal domain-like"/>
    <property type="match status" value="1"/>
</dbReference>
<dbReference type="Proteomes" id="UP000245998">
    <property type="component" value="Unassembled WGS sequence"/>
</dbReference>
<dbReference type="Gene3D" id="3.40.50.11220">
    <property type="match status" value="1"/>
</dbReference>
<dbReference type="InterPro" id="IPR036518">
    <property type="entry name" value="CobE/GbiG_C_sf"/>
</dbReference>
<evidence type="ECO:0000259" key="2">
    <source>
        <dbReference type="Pfam" id="PF11760"/>
    </source>
</evidence>
<evidence type="ECO:0000259" key="3">
    <source>
        <dbReference type="Pfam" id="PF11761"/>
    </source>
</evidence>